<keyword evidence="1" id="KW-1133">Transmembrane helix</keyword>
<proteinExistence type="predicted"/>
<evidence type="ECO:0000313" key="2">
    <source>
        <dbReference type="EMBL" id="MBT1073070.1"/>
    </source>
</evidence>
<evidence type="ECO:0000313" key="3">
    <source>
        <dbReference type="Proteomes" id="UP000784128"/>
    </source>
</evidence>
<protein>
    <submittedName>
        <fullName evidence="2">Uncharacterized protein</fullName>
    </submittedName>
</protein>
<accession>A0ABS5UBL5</accession>
<dbReference type="RefSeq" id="WP_214300728.1">
    <property type="nucleotide sequence ID" value="NZ_JAHDYS010000016.1"/>
</dbReference>
<evidence type="ECO:0000256" key="1">
    <source>
        <dbReference type="SAM" id="Phobius"/>
    </source>
</evidence>
<reference evidence="2 3" key="1">
    <citation type="submission" date="2021-05" db="EMBL/GenBank/DDBJ databases">
        <title>The draft genome of Geobacter chapellei DSM 13688.</title>
        <authorList>
            <person name="Xu Z."/>
            <person name="Masuda Y."/>
            <person name="Itoh H."/>
            <person name="Senoo K."/>
        </authorList>
    </citation>
    <scope>NUCLEOTIDE SEQUENCE [LARGE SCALE GENOMIC DNA]</scope>
    <source>
        <strain evidence="2 3">DSM 13688</strain>
    </source>
</reference>
<feature type="transmembrane region" description="Helical" evidence="1">
    <location>
        <begin position="58"/>
        <end position="78"/>
    </location>
</feature>
<feature type="transmembrane region" description="Helical" evidence="1">
    <location>
        <begin position="32"/>
        <end position="52"/>
    </location>
</feature>
<dbReference type="EMBL" id="JAHDYS010000016">
    <property type="protein sequence ID" value="MBT1073070.1"/>
    <property type="molecule type" value="Genomic_DNA"/>
</dbReference>
<dbReference type="Proteomes" id="UP000784128">
    <property type="component" value="Unassembled WGS sequence"/>
</dbReference>
<gene>
    <name evidence="2" type="ORF">KJB30_14850</name>
</gene>
<feature type="transmembrane region" description="Helical" evidence="1">
    <location>
        <begin position="6"/>
        <end position="25"/>
    </location>
</feature>
<comment type="caution">
    <text evidence="2">The sequence shown here is derived from an EMBL/GenBank/DDBJ whole genome shotgun (WGS) entry which is preliminary data.</text>
</comment>
<keyword evidence="1" id="KW-0472">Membrane</keyword>
<name>A0ABS5UBL5_9BACT</name>
<keyword evidence="3" id="KW-1185">Reference proteome</keyword>
<organism evidence="2 3">
    <name type="scientific">Pelotalea chapellei</name>
    <dbReference type="NCBI Taxonomy" id="44671"/>
    <lineage>
        <taxon>Bacteria</taxon>
        <taxon>Pseudomonadati</taxon>
        <taxon>Thermodesulfobacteriota</taxon>
        <taxon>Desulfuromonadia</taxon>
        <taxon>Geobacterales</taxon>
        <taxon>Geobacteraceae</taxon>
        <taxon>Pelotalea</taxon>
    </lineage>
</organism>
<sequence length="89" mass="9887">MQASIPLIAGLVILAFVVSLPCGYLRENFKKYSFMWFLLIHLPIPFIILLRIKAGLDWHVIPLTLGGSVAGQVMGGILNRRRKRNGKAG</sequence>
<keyword evidence="1" id="KW-0812">Transmembrane</keyword>